<keyword evidence="1" id="KW-0472">Membrane</keyword>
<sequence length="173" mass="19318">MDVRKYLDYAVTALLYSAAGLTGLVANIIYKEYKRLQDDSARSQLESSNGGLVLIGLNTKKIIQPSRTGASSGAGRDVSLVNCVVDSDFWRRVKDSIYRIIAQLYTGKTAIQRATEQLAVDQARALTRVSPQNLQFEDEVPGKRYLHDESTINALSERYMKRLSSRKASAQRI</sequence>
<keyword evidence="1" id="KW-1133">Transmembrane helix</keyword>
<accession>A0A0L0GCR9</accession>
<reference evidence="2 3" key="1">
    <citation type="submission" date="2011-02" db="EMBL/GenBank/DDBJ databases">
        <title>The Genome Sequence of Sphaeroforma arctica JP610.</title>
        <authorList>
            <consortium name="The Broad Institute Genome Sequencing Platform"/>
            <person name="Russ C."/>
            <person name="Cuomo C."/>
            <person name="Young S.K."/>
            <person name="Zeng Q."/>
            <person name="Gargeya S."/>
            <person name="Alvarado L."/>
            <person name="Berlin A."/>
            <person name="Chapman S.B."/>
            <person name="Chen Z."/>
            <person name="Freedman E."/>
            <person name="Gellesch M."/>
            <person name="Goldberg J."/>
            <person name="Griggs A."/>
            <person name="Gujja S."/>
            <person name="Heilman E."/>
            <person name="Heiman D."/>
            <person name="Howarth C."/>
            <person name="Mehta T."/>
            <person name="Neiman D."/>
            <person name="Pearson M."/>
            <person name="Roberts A."/>
            <person name="Saif S."/>
            <person name="Shea T."/>
            <person name="Shenoy N."/>
            <person name="Sisk P."/>
            <person name="Stolte C."/>
            <person name="Sykes S."/>
            <person name="White J."/>
            <person name="Yandava C."/>
            <person name="Burger G."/>
            <person name="Gray M.W."/>
            <person name="Holland P.W.H."/>
            <person name="King N."/>
            <person name="Lang F.B.F."/>
            <person name="Roger A.J."/>
            <person name="Ruiz-Trillo I."/>
            <person name="Haas B."/>
            <person name="Nusbaum C."/>
            <person name="Birren B."/>
        </authorList>
    </citation>
    <scope>NUCLEOTIDE SEQUENCE [LARGE SCALE GENOMIC DNA]</scope>
    <source>
        <strain evidence="2 3">JP610</strain>
    </source>
</reference>
<dbReference type="EMBL" id="KQ241640">
    <property type="protein sequence ID" value="KNC86704.1"/>
    <property type="molecule type" value="Genomic_DNA"/>
</dbReference>
<dbReference type="RefSeq" id="XP_014160606.1">
    <property type="nucleotide sequence ID" value="XM_014305131.1"/>
</dbReference>
<gene>
    <name evidence="2" type="ORF">SARC_01170</name>
</gene>
<dbReference type="Proteomes" id="UP000054560">
    <property type="component" value="Unassembled WGS sequence"/>
</dbReference>
<evidence type="ECO:0000313" key="3">
    <source>
        <dbReference type="Proteomes" id="UP000054560"/>
    </source>
</evidence>
<organism evidence="2 3">
    <name type="scientific">Sphaeroforma arctica JP610</name>
    <dbReference type="NCBI Taxonomy" id="667725"/>
    <lineage>
        <taxon>Eukaryota</taxon>
        <taxon>Ichthyosporea</taxon>
        <taxon>Ichthyophonida</taxon>
        <taxon>Sphaeroforma</taxon>
    </lineage>
</organism>
<dbReference type="GeneID" id="25901674"/>
<proteinExistence type="predicted"/>
<dbReference type="AlphaFoldDB" id="A0A0L0GCR9"/>
<name>A0A0L0GCR9_9EUKA</name>
<evidence type="ECO:0000256" key="1">
    <source>
        <dbReference type="SAM" id="Phobius"/>
    </source>
</evidence>
<keyword evidence="1" id="KW-0812">Transmembrane</keyword>
<keyword evidence="3" id="KW-1185">Reference proteome</keyword>
<protein>
    <submittedName>
        <fullName evidence="2">Uncharacterized protein</fullName>
    </submittedName>
</protein>
<feature type="transmembrane region" description="Helical" evidence="1">
    <location>
        <begin position="6"/>
        <end position="30"/>
    </location>
</feature>
<evidence type="ECO:0000313" key="2">
    <source>
        <dbReference type="EMBL" id="KNC86704.1"/>
    </source>
</evidence>